<comment type="caution">
    <text evidence="1">The sequence shown here is derived from an EMBL/GenBank/DDBJ whole genome shotgun (WGS) entry which is preliminary data.</text>
</comment>
<keyword evidence="2" id="KW-1185">Reference proteome</keyword>
<evidence type="ECO:0000313" key="1">
    <source>
        <dbReference type="EMBL" id="KAJ7566659.1"/>
    </source>
</evidence>
<dbReference type="Proteomes" id="UP001162992">
    <property type="component" value="Chromosome 2"/>
</dbReference>
<proteinExistence type="predicted"/>
<accession>A0ACC2EJM5</accession>
<reference evidence="2" key="1">
    <citation type="journal article" date="2024" name="Proc. Natl. Acad. Sci. U.S.A.">
        <title>Extraordinary preservation of gene collinearity over three hundred million years revealed in homosporous lycophytes.</title>
        <authorList>
            <person name="Li C."/>
            <person name="Wickell D."/>
            <person name="Kuo L.Y."/>
            <person name="Chen X."/>
            <person name="Nie B."/>
            <person name="Liao X."/>
            <person name="Peng D."/>
            <person name="Ji J."/>
            <person name="Jenkins J."/>
            <person name="Williams M."/>
            <person name="Shu S."/>
            <person name="Plott C."/>
            <person name="Barry K."/>
            <person name="Rajasekar S."/>
            <person name="Grimwood J."/>
            <person name="Han X."/>
            <person name="Sun S."/>
            <person name="Hou Z."/>
            <person name="He W."/>
            <person name="Dai G."/>
            <person name="Sun C."/>
            <person name="Schmutz J."/>
            <person name="Leebens-Mack J.H."/>
            <person name="Li F.W."/>
            <person name="Wang L."/>
        </authorList>
    </citation>
    <scope>NUCLEOTIDE SEQUENCE [LARGE SCALE GENOMIC DNA]</scope>
    <source>
        <strain evidence="2">cv. PW_Plant_1</strain>
    </source>
</reference>
<protein>
    <submittedName>
        <fullName evidence="1">Uncharacterized protein</fullName>
    </submittedName>
</protein>
<name>A0ACC2EJM5_DIPCM</name>
<evidence type="ECO:0000313" key="2">
    <source>
        <dbReference type="Proteomes" id="UP001162992"/>
    </source>
</evidence>
<dbReference type="EMBL" id="CM055093">
    <property type="protein sequence ID" value="KAJ7566659.1"/>
    <property type="molecule type" value="Genomic_DNA"/>
</dbReference>
<gene>
    <name evidence="1" type="ORF">O6H91_02G113400</name>
</gene>
<sequence>MRGRGKSPWICQATFLFTWVVAVSSLAQCCDSRFRGLDFACLVWVSPHHASSSNHQMHRGNHFACGAFGLQSFAVAKKNLFRAMAVAFLAIACGAPIAVEYASRTLHWSIFMSILLVLPAAMVLGTSWPDWHRIFALTRPKRDVEFLICIPAHGAAIGAWLGAWVMPLDWDRLWQDWPISCTYGAVGGYLSGLFVSSILTYFQSTFDWLKAE</sequence>
<organism evidence="1 2">
    <name type="scientific">Diphasiastrum complanatum</name>
    <name type="common">Issler's clubmoss</name>
    <name type="synonym">Lycopodium complanatum</name>
    <dbReference type="NCBI Taxonomy" id="34168"/>
    <lineage>
        <taxon>Eukaryota</taxon>
        <taxon>Viridiplantae</taxon>
        <taxon>Streptophyta</taxon>
        <taxon>Embryophyta</taxon>
        <taxon>Tracheophyta</taxon>
        <taxon>Lycopodiopsida</taxon>
        <taxon>Lycopodiales</taxon>
        <taxon>Lycopodiaceae</taxon>
        <taxon>Lycopodioideae</taxon>
        <taxon>Diphasiastrum</taxon>
    </lineage>
</organism>